<dbReference type="KEGG" id="ccos:Pan44_28690"/>
<keyword evidence="2" id="KW-0472">Membrane</keyword>
<dbReference type="EMBL" id="CP036271">
    <property type="protein sequence ID" value="QDT54831.1"/>
    <property type="molecule type" value="Genomic_DNA"/>
</dbReference>
<organism evidence="3 4">
    <name type="scientific">Caulifigura coniformis</name>
    <dbReference type="NCBI Taxonomy" id="2527983"/>
    <lineage>
        <taxon>Bacteria</taxon>
        <taxon>Pseudomonadati</taxon>
        <taxon>Planctomycetota</taxon>
        <taxon>Planctomycetia</taxon>
        <taxon>Planctomycetales</taxon>
        <taxon>Planctomycetaceae</taxon>
        <taxon>Caulifigura</taxon>
    </lineage>
</organism>
<feature type="transmembrane region" description="Helical" evidence="2">
    <location>
        <begin position="333"/>
        <end position="351"/>
    </location>
</feature>
<feature type="transmembrane region" description="Helical" evidence="2">
    <location>
        <begin position="37"/>
        <end position="56"/>
    </location>
</feature>
<evidence type="ECO:0000256" key="1">
    <source>
        <dbReference type="SAM" id="MobiDB-lite"/>
    </source>
</evidence>
<evidence type="ECO:0000313" key="4">
    <source>
        <dbReference type="Proteomes" id="UP000315700"/>
    </source>
</evidence>
<accession>A0A517SFC8</accession>
<dbReference type="AlphaFoldDB" id="A0A517SFC8"/>
<keyword evidence="4" id="KW-1185">Reference proteome</keyword>
<feature type="transmembrane region" description="Helical" evidence="2">
    <location>
        <begin position="258"/>
        <end position="277"/>
    </location>
</feature>
<dbReference type="PANTHER" id="PTHR38454:SF1">
    <property type="entry name" value="INTEGRAL MEMBRANE PROTEIN"/>
    <property type="match status" value="1"/>
</dbReference>
<keyword evidence="2" id="KW-1133">Transmembrane helix</keyword>
<feature type="region of interest" description="Disordered" evidence="1">
    <location>
        <begin position="1"/>
        <end position="32"/>
    </location>
</feature>
<evidence type="ECO:0000313" key="3">
    <source>
        <dbReference type="EMBL" id="QDT54831.1"/>
    </source>
</evidence>
<dbReference type="PANTHER" id="PTHR38454">
    <property type="entry name" value="INTEGRAL MEMBRANE PROTEIN-RELATED"/>
    <property type="match status" value="1"/>
</dbReference>
<dbReference type="InterPro" id="IPR018580">
    <property type="entry name" value="Uncharacterised_YfhO"/>
</dbReference>
<reference evidence="3 4" key="1">
    <citation type="submission" date="2019-02" db="EMBL/GenBank/DDBJ databases">
        <title>Deep-cultivation of Planctomycetes and their phenomic and genomic characterization uncovers novel biology.</title>
        <authorList>
            <person name="Wiegand S."/>
            <person name="Jogler M."/>
            <person name="Boedeker C."/>
            <person name="Pinto D."/>
            <person name="Vollmers J."/>
            <person name="Rivas-Marin E."/>
            <person name="Kohn T."/>
            <person name="Peeters S.H."/>
            <person name="Heuer A."/>
            <person name="Rast P."/>
            <person name="Oberbeckmann S."/>
            <person name="Bunk B."/>
            <person name="Jeske O."/>
            <person name="Meyerdierks A."/>
            <person name="Storesund J.E."/>
            <person name="Kallscheuer N."/>
            <person name="Luecker S."/>
            <person name="Lage O.M."/>
            <person name="Pohl T."/>
            <person name="Merkel B.J."/>
            <person name="Hornburger P."/>
            <person name="Mueller R.-W."/>
            <person name="Bruemmer F."/>
            <person name="Labrenz M."/>
            <person name="Spormann A.M."/>
            <person name="Op den Camp H."/>
            <person name="Overmann J."/>
            <person name="Amann R."/>
            <person name="Jetten M.S.M."/>
            <person name="Mascher T."/>
            <person name="Medema M.H."/>
            <person name="Devos D.P."/>
            <person name="Kaster A.-K."/>
            <person name="Ovreas L."/>
            <person name="Rohde M."/>
            <person name="Galperin M.Y."/>
            <person name="Jogler C."/>
        </authorList>
    </citation>
    <scope>NUCLEOTIDE SEQUENCE [LARGE SCALE GENOMIC DNA]</scope>
    <source>
        <strain evidence="3 4">Pan44</strain>
    </source>
</reference>
<gene>
    <name evidence="3" type="ORF">Pan44_28690</name>
</gene>
<dbReference type="Proteomes" id="UP000315700">
    <property type="component" value="Chromosome"/>
</dbReference>
<feature type="transmembrane region" description="Helical" evidence="2">
    <location>
        <begin position="672"/>
        <end position="692"/>
    </location>
</feature>
<feature type="transmembrane region" description="Helical" evidence="2">
    <location>
        <begin position="363"/>
        <end position="383"/>
    </location>
</feature>
<feature type="compositionally biased region" description="Basic and acidic residues" evidence="1">
    <location>
        <begin position="18"/>
        <end position="28"/>
    </location>
</feature>
<keyword evidence="2" id="KW-0812">Transmembrane</keyword>
<sequence length="710" mass="78451">MGLKRNKRRPVQSGSPPDVDRSNRHSLPEHSAPSGRGFLNASLVLAAAVGLSWFFFPKLWGGGGLIGGDTYTYYFPQKVVLQDALRDGRLPLWNSVVSLGYPQLAESQTGALSPLNIALYRFFDVNTAYNASHLLHYIAAYVFTWLLARRFGIGAVGSHLAALSFVYGWFPARACLEWAIIGGAFFPAIVWCVESYLQSGKVRWLAIASVALAAFLTTGHFNLAFITLLVSTLLVALRLTWATDGLADRVRIARWPSAAKAATAVVLGFLLAAPQLIPSAELKSASQREGGGFNQAYGNIPLWYLTQPLWPTLWFAPDINPDENLFNSNRIEAHLYFGVIPFYLAVAALFWRTEGRRDRRIAILVLAGLGGVVLATGWPMPVLRLVPGFGYFAGPGRYGMMTALAVGVVAGRVLDRLLQLSSIRVFWPILTAVVFTVTTFDLSYVHDCVTYLTFVNRAPISIRHESPVGRLLRSIETPVRVFAPGPNLPSIMGVNCVPEYLGIGPKQYYDKRLAIPRYSQEDETPELRQSLIRWLQQAGATHILAQSALVEADWPVSPATVVRDPFLNAAWGRGGEPLYLYSLQGSRAHAFLEGQVDGQGVMIREERPEAISLEVDSDRDGRVVLLDLLFPGWQVTVDGQPVDPELFEEVYRSVRVPAGKHVVEWSYSPGSFRLGLIVFAFAATALLVWLFIEARQQTTAVRTDELPQHR</sequence>
<dbReference type="InParanoid" id="A0A517SFC8"/>
<protein>
    <submittedName>
        <fullName evidence="3">Bacterial membrane protein YfhO</fullName>
    </submittedName>
</protein>
<feature type="transmembrane region" description="Helical" evidence="2">
    <location>
        <begin position="177"/>
        <end position="198"/>
    </location>
</feature>
<feature type="transmembrane region" description="Helical" evidence="2">
    <location>
        <begin position="151"/>
        <end position="170"/>
    </location>
</feature>
<proteinExistence type="predicted"/>
<feature type="transmembrane region" description="Helical" evidence="2">
    <location>
        <begin position="395"/>
        <end position="414"/>
    </location>
</feature>
<feature type="transmembrane region" description="Helical" evidence="2">
    <location>
        <begin position="204"/>
        <end position="237"/>
    </location>
</feature>
<name>A0A517SFC8_9PLAN</name>
<feature type="transmembrane region" description="Helical" evidence="2">
    <location>
        <begin position="426"/>
        <end position="445"/>
    </location>
</feature>
<evidence type="ECO:0000256" key="2">
    <source>
        <dbReference type="SAM" id="Phobius"/>
    </source>
</evidence>
<feature type="compositionally biased region" description="Basic residues" evidence="1">
    <location>
        <begin position="1"/>
        <end position="10"/>
    </location>
</feature>